<name>A0ABW5LB74_9FLAO</name>
<evidence type="ECO:0008006" key="3">
    <source>
        <dbReference type="Google" id="ProtNLM"/>
    </source>
</evidence>
<dbReference type="RefSeq" id="WP_378289873.1">
    <property type="nucleotide sequence ID" value="NZ_JBHULE010000004.1"/>
</dbReference>
<dbReference type="Proteomes" id="UP001597319">
    <property type="component" value="Unassembled WGS sequence"/>
</dbReference>
<proteinExistence type="predicted"/>
<organism evidence="1 2">
    <name type="scientific">Aquimarina rubra</name>
    <dbReference type="NCBI Taxonomy" id="1920033"/>
    <lineage>
        <taxon>Bacteria</taxon>
        <taxon>Pseudomonadati</taxon>
        <taxon>Bacteroidota</taxon>
        <taxon>Flavobacteriia</taxon>
        <taxon>Flavobacteriales</taxon>
        <taxon>Flavobacteriaceae</taxon>
        <taxon>Aquimarina</taxon>
    </lineage>
</organism>
<accession>A0ABW5LB74</accession>
<keyword evidence="2" id="KW-1185">Reference proteome</keyword>
<reference evidence="2" key="1">
    <citation type="journal article" date="2019" name="Int. J. Syst. Evol. Microbiol.">
        <title>The Global Catalogue of Microorganisms (GCM) 10K type strain sequencing project: providing services to taxonomists for standard genome sequencing and annotation.</title>
        <authorList>
            <consortium name="The Broad Institute Genomics Platform"/>
            <consortium name="The Broad Institute Genome Sequencing Center for Infectious Disease"/>
            <person name="Wu L."/>
            <person name="Ma J."/>
        </authorList>
    </citation>
    <scope>NUCLEOTIDE SEQUENCE [LARGE SCALE GENOMIC DNA]</scope>
    <source>
        <strain evidence="2">KCTC 52274</strain>
    </source>
</reference>
<evidence type="ECO:0000313" key="2">
    <source>
        <dbReference type="Proteomes" id="UP001597319"/>
    </source>
</evidence>
<comment type="caution">
    <text evidence="1">The sequence shown here is derived from an EMBL/GenBank/DDBJ whole genome shotgun (WGS) entry which is preliminary data.</text>
</comment>
<evidence type="ECO:0000313" key="1">
    <source>
        <dbReference type="EMBL" id="MFD2561820.1"/>
    </source>
</evidence>
<dbReference type="EMBL" id="JBHULE010000004">
    <property type="protein sequence ID" value="MFD2561820.1"/>
    <property type="molecule type" value="Genomic_DNA"/>
</dbReference>
<sequence length="283" mass="33869">MENKVSIIESKFSLPDKEYSKTYFIEIRQAVKSKQELNENTINIEVDKNFIKKDDFGYLFSIEVQKRTQSDTNGFRGMEDFLSKLQQKIIVYTDETGEIKSIVNHDEIKELWVDSQKEFLNIYRNVKDIKNITKRINELLDSREDFLNLFEQSEIGTLLFPKIYFPDLRVHKQIFHQKFYRDFFGPFSLPLLIKTELLEENNKKKHTRVFNEGIIDEQKFQEDAIKLFFRRLYTTYNLIVDFDIIYSELYDLNEKNVIDSVFQIFEVKVGEVYSFNQIVTVKS</sequence>
<gene>
    <name evidence="1" type="ORF">ACFSR1_03995</name>
</gene>
<protein>
    <recommendedName>
        <fullName evidence="3">DUF4263 domain-containing protein</fullName>
    </recommendedName>
</protein>